<dbReference type="GO" id="GO:0000976">
    <property type="term" value="F:transcription cis-regulatory region binding"/>
    <property type="evidence" value="ECO:0007669"/>
    <property type="project" value="TreeGrafter"/>
</dbReference>
<name>A0A7W4WAG6_9GAMM</name>
<dbReference type="InterPro" id="IPR018060">
    <property type="entry name" value="HTH_AraC"/>
</dbReference>
<dbReference type="InterPro" id="IPR032687">
    <property type="entry name" value="AraC-type_N"/>
</dbReference>
<dbReference type="RefSeq" id="WP_183458197.1">
    <property type="nucleotide sequence ID" value="NZ_JACHWZ010000005.1"/>
</dbReference>
<comment type="caution">
    <text evidence="3">The sequence shown here is derived from an EMBL/GenBank/DDBJ whole genome shotgun (WGS) entry which is preliminary data.</text>
</comment>
<keyword evidence="4" id="KW-1185">Reference proteome</keyword>
<evidence type="ECO:0000313" key="4">
    <source>
        <dbReference type="Proteomes" id="UP000535937"/>
    </source>
</evidence>
<dbReference type="PROSITE" id="PS01124">
    <property type="entry name" value="HTH_ARAC_FAMILY_2"/>
    <property type="match status" value="1"/>
</dbReference>
<dbReference type="Pfam" id="PF12625">
    <property type="entry name" value="Arabinose_bd"/>
    <property type="match status" value="1"/>
</dbReference>
<feature type="domain" description="HTH araC/xylS-type" evidence="2">
    <location>
        <begin position="193"/>
        <end position="275"/>
    </location>
</feature>
<dbReference type="SMART" id="SM00342">
    <property type="entry name" value="HTH_ARAC"/>
    <property type="match status" value="1"/>
</dbReference>
<dbReference type="GO" id="GO:0003700">
    <property type="term" value="F:DNA-binding transcription factor activity"/>
    <property type="evidence" value="ECO:0007669"/>
    <property type="project" value="InterPro"/>
</dbReference>
<dbReference type="EMBL" id="JACHWZ010000005">
    <property type="protein sequence ID" value="MBB3060648.1"/>
    <property type="molecule type" value="Genomic_DNA"/>
</dbReference>
<evidence type="ECO:0000256" key="1">
    <source>
        <dbReference type="ARBA" id="ARBA00023125"/>
    </source>
</evidence>
<protein>
    <submittedName>
        <fullName evidence="3">AraC-like DNA-binding protein</fullName>
    </submittedName>
</protein>
<dbReference type="PANTHER" id="PTHR47894:SF1">
    <property type="entry name" value="HTH-TYPE TRANSCRIPTIONAL REGULATOR VQSM"/>
    <property type="match status" value="1"/>
</dbReference>
<accession>A0A7W4WAG6</accession>
<keyword evidence="1 3" id="KW-0238">DNA-binding</keyword>
<evidence type="ECO:0000313" key="3">
    <source>
        <dbReference type="EMBL" id="MBB3060648.1"/>
    </source>
</evidence>
<gene>
    <name evidence="3" type="ORF">FHS09_001467</name>
</gene>
<sequence>MEERYPESWIITLWQLVDANPLAVDIGARMGAAIVLPEAQGLLISLVQHCENLEEALETYLANTDLDNPSESWQVTRTNNYIQLAFRFVSGKPYPRCAVVYKMVSLCHWAEHLFGQRIPTCWAEFSFPKPRYVDLLQLLLPYELRFDSDRNAFVFPEEALSLPLRQRNRHLKGILEQRISRLDFVGKGQSVEKRVRQLLRENLAAYNSIDSLAQALCMSRVTLYRKLKEAKTSFSRLLDEERRQLFARHRHRSVVQLCDLLGFRDASAYYKARKRWNVKPG</sequence>
<reference evidence="3 4" key="1">
    <citation type="submission" date="2020-08" db="EMBL/GenBank/DDBJ databases">
        <title>Genomic Encyclopedia of Type Strains, Phase III (KMG-III): the genomes of soil and plant-associated and newly described type strains.</title>
        <authorList>
            <person name="Whitman W."/>
        </authorList>
    </citation>
    <scope>NUCLEOTIDE SEQUENCE [LARGE SCALE GENOMIC DNA]</scope>
    <source>
        <strain evidence="3 4">CECT 8799</strain>
    </source>
</reference>
<dbReference type="AlphaFoldDB" id="A0A7W4WAG6"/>
<organism evidence="3 4">
    <name type="scientific">Microbulbifer rhizosphaerae</name>
    <dbReference type="NCBI Taxonomy" id="1562603"/>
    <lineage>
        <taxon>Bacteria</taxon>
        <taxon>Pseudomonadati</taxon>
        <taxon>Pseudomonadota</taxon>
        <taxon>Gammaproteobacteria</taxon>
        <taxon>Cellvibrionales</taxon>
        <taxon>Microbulbiferaceae</taxon>
        <taxon>Microbulbifer</taxon>
    </lineage>
</organism>
<dbReference type="Proteomes" id="UP000535937">
    <property type="component" value="Unassembled WGS sequence"/>
</dbReference>
<dbReference type="GO" id="GO:0005829">
    <property type="term" value="C:cytosol"/>
    <property type="evidence" value="ECO:0007669"/>
    <property type="project" value="TreeGrafter"/>
</dbReference>
<evidence type="ECO:0000259" key="2">
    <source>
        <dbReference type="PROSITE" id="PS01124"/>
    </source>
</evidence>
<proteinExistence type="predicted"/>
<dbReference type="PANTHER" id="PTHR47894">
    <property type="entry name" value="HTH-TYPE TRANSCRIPTIONAL REGULATOR GADX"/>
    <property type="match status" value="1"/>
</dbReference>
<dbReference type="Gene3D" id="1.10.10.60">
    <property type="entry name" value="Homeodomain-like"/>
    <property type="match status" value="1"/>
</dbReference>